<feature type="compositionally biased region" description="Low complexity" evidence="3">
    <location>
        <begin position="136"/>
        <end position="154"/>
    </location>
</feature>
<proteinExistence type="predicted"/>
<dbReference type="SUPFAM" id="SSF47113">
    <property type="entry name" value="Histone-fold"/>
    <property type="match status" value="1"/>
</dbReference>
<dbReference type="CDD" id="cd22905">
    <property type="entry name" value="HFD_Dr1"/>
    <property type="match status" value="1"/>
</dbReference>
<feature type="region of interest" description="Disordered" evidence="3">
    <location>
        <begin position="134"/>
        <end position="154"/>
    </location>
</feature>
<dbReference type="GO" id="GO:0051123">
    <property type="term" value="P:RNA polymerase II preinitiation complex assembly"/>
    <property type="evidence" value="ECO:0007669"/>
    <property type="project" value="EnsemblFungi"/>
</dbReference>
<dbReference type="GO" id="GO:0001046">
    <property type="term" value="F:core promoter sequence-specific DNA binding"/>
    <property type="evidence" value="ECO:0007669"/>
    <property type="project" value="EnsemblFungi"/>
</dbReference>
<dbReference type="AlphaFoldDB" id="A0A167DGW0"/>
<dbReference type="EMBL" id="CP014501">
    <property type="protein sequence ID" value="ANB12904.1"/>
    <property type="molecule type" value="Genomic_DNA"/>
</dbReference>
<feature type="domain" description="Transcription factor CBF/NF-Y/archaeal histone" evidence="4">
    <location>
        <begin position="11"/>
        <end position="75"/>
    </location>
</feature>
<dbReference type="Pfam" id="PF00808">
    <property type="entry name" value="CBFD_NFYB_HMF"/>
    <property type="match status" value="1"/>
</dbReference>
<feature type="region of interest" description="Disordered" evidence="3">
    <location>
        <begin position="95"/>
        <end position="118"/>
    </location>
</feature>
<dbReference type="GO" id="GO:0034605">
    <property type="term" value="P:cellular response to heat"/>
    <property type="evidence" value="ECO:0007669"/>
    <property type="project" value="EnsemblFungi"/>
</dbReference>
<evidence type="ECO:0000313" key="5">
    <source>
        <dbReference type="EMBL" id="ANB12904.1"/>
    </source>
</evidence>
<dbReference type="InterPro" id="IPR009072">
    <property type="entry name" value="Histone-fold"/>
</dbReference>
<accession>A0A167DGW0</accession>
<dbReference type="GO" id="GO:0045944">
    <property type="term" value="P:positive regulation of transcription by RNA polymerase II"/>
    <property type="evidence" value="ECO:0007669"/>
    <property type="project" value="EnsemblFungi"/>
</dbReference>
<dbReference type="RefSeq" id="XP_018735381.1">
    <property type="nucleotide sequence ID" value="XM_018878037.1"/>
</dbReference>
<name>A0A167DGW0_9ASCO</name>
<evidence type="ECO:0000256" key="1">
    <source>
        <dbReference type="ARBA" id="ARBA00004123"/>
    </source>
</evidence>
<dbReference type="GO" id="GO:0016251">
    <property type="term" value="F:RNA polymerase II general transcription initiation factor activity"/>
    <property type="evidence" value="ECO:0007669"/>
    <property type="project" value="TreeGrafter"/>
</dbReference>
<dbReference type="GO" id="GO:0017055">
    <property type="term" value="P:negative regulation of RNA polymerase II transcription preinitiation complex assembly"/>
    <property type="evidence" value="ECO:0007669"/>
    <property type="project" value="EnsemblFungi"/>
</dbReference>
<dbReference type="GO" id="GO:0016480">
    <property type="term" value="P:negative regulation of transcription by RNA polymerase III"/>
    <property type="evidence" value="ECO:0007669"/>
    <property type="project" value="EnsemblFungi"/>
</dbReference>
<reference evidence="5 6" key="1">
    <citation type="submission" date="2016-02" db="EMBL/GenBank/DDBJ databases">
        <title>Complete genome sequence and transcriptome regulation of the pentose utilising yeast Sugiyamaella lignohabitans.</title>
        <authorList>
            <person name="Bellasio M."/>
            <person name="Peymann A."/>
            <person name="Valli M."/>
            <person name="Sipitzky M."/>
            <person name="Graf A."/>
            <person name="Sauer M."/>
            <person name="Marx H."/>
            <person name="Mattanovich D."/>
        </authorList>
    </citation>
    <scope>NUCLEOTIDE SEQUENCE [LARGE SCALE GENOMIC DNA]</scope>
    <source>
        <strain evidence="5 6">CBS 10342</strain>
    </source>
</reference>
<sequence length="154" mass="17146">MSDRDAGDDLSLPKATVQKIVSEIIPPDLVFSRDTRDALIECCVEFIMILSNVSNEIAEKESKKTIASEHVIKALETLGFYDYIQPIQDVIQEHKESQKVRDRKVGKLESSGRSEEELLREQELLFAKSRSRLNSAATNNAAQAAAATAKVEPE</sequence>
<dbReference type="KEGG" id="slb:AWJ20_1182"/>
<dbReference type="Proteomes" id="UP000189580">
    <property type="component" value="Chromosome a"/>
</dbReference>
<comment type="subcellular location">
    <subcellularLocation>
        <location evidence="1">Nucleus</location>
    </subcellularLocation>
</comment>
<gene>
    <name evidence="5" type="primary">NCB2</name>
    <name evidence="5" type="ORF">AWJ20_1182</name>
</gene>
<dbReference type="GO" id="GO:0003682">
    <property type="term" value="F:chromatin binding"/>
    <property type="evidence" value="ECO:0007669"/>
    <property type="project" value="EnsemblFungi"/>
</dbReference>
<dbReference type="PANTHER" id="PTHR46138:SF1">
    <property type="entry name" value="PROTEIN DR1"/>
    <property type="match status" value="1"/>
</dbReference>
<dbReference type="GO" id="GO:0017054">
    <property type="term" value="C:negative cofactor 2 complex"/>
    <property type="evidence" value="ECO:0007669"/>
    <property type="project" value="EnsemblFungi"/>
</dbReference>
<keyword evidence="2" id="KW-0539">Nucleus</keyword>
<dbReference type="PANTHER" id="PTHR46138">
    <property type="entry name" value="PROTEIN DR1"/>
    <property type="match status" value="1"/>
</dbReference>
<keyword evidence="6" id="KW-1185">Reference proteome</keyword>
<dbReference type="Gene3D" id="1.10.20.10">
    <property type="entry name" value="Histone, subunit A"/>
    <property type="match status" value="1"/>
</dbReference>
<dbReference type="GeneID" id="30032956"/>
<dbReference type="InterPro" id="IPR042225">
    <property type="entry name" value="Ncb2"/>
</dbReference>
<protein>
    <submittedName>
        <fullName evidence="5">Ncb2p</fullName>
    </submittedName>
</protein>
<dbReference type="GO" id="GO:0003714">
    <property type="term" value="F:transcription corepressor activity"/>
    <property type="evidence" value="ECO:0007669"/>
    <property type="project" value="EnsemblFungi"/>
</dbReference>
<dbReference type="FunFam" id="1.10.20.10:FF:000019">
    <property type="entry name" value="Negative cofactor 2 beta"/>
    <property type="match status" value="1"/>
</dbReference>
<dbReference type="GO" id="GO:0046982">
    <property type="term" value="F:protein heterodimerization activity"/>
    <property type="evidence" value="ECO:0007669"/>
    <property type="project" value="InterPro"/>
</dbReference>
<evidence type="ECO:0000256" key="3">
    <source>
        <dbReference type="SAM" id="MobiDB-lite"/>
    </source>
</evidence>
<dbReference type="GO" id="GO:0003713">
    <property type="term" value="F:transcription coactivator activity"/>
    <property type="evidence" value="ECO:0007669"/>
    <property type="project" value="EnsemblFungi"/>
</dbReference>
<dbReference type="OrthoDB" id="601405at2759"/>
<evidence type="ECO:0000259" key="4">
    <source>
        <dbReference type="Pfam" id="PF00808"/>
    </source>
</evidence>
<evidence type="ECO:0000256" key="2">
    <source>
        <dbReference type="ARBA" id="ARBA00023242"/>
    </source>
</evidence>
<evidence type="ECO:0000313" key="6">
    <source>
        <dbReference type="Proteomes" id="UP000189580"/>
    </source>
</evidence>
<dbReference type="GO" id="GO:0017025">
    <property type="term" value="F:TBP-class protein binding"/>
    <property type="evidence" value="ECO:0007669"/>
    <property type="project" value="EnsemblFungi"/>
</dbReference>
<organism evidence="5 6">
    <name type="scientific">Sugiyamaella lignohabitans</name>
    <dbReference type="NCBI Taxonomy" id="796027"/>
    <lineage>
        <taxon>Eukaryota</taxon>
        <taxon>Fungi</taxon>
        <taxon>Dikarya</taxon>
        <taxon>Ascomycota</taxon>
        <taxon>Saccharomycotina</taxon>
        <taxon>Dipodascomycetes</taxon>
        <taxon>Dipodascales</taxon>
        <taxon>Trichomonascaceae</taxon>
        <taxon>Sugiyamaella</taxon>
    </lineage>
</organism>
<dbReference type="InterPro" id="IPR003958">
    <property type="entry name" value="CBFA_NFYB_domain"/>
</dbReference>